<reference evidence="2 3" key="1">
    <citation type="submission" date="2023-09" db="EMBL/GenBank/DDBJ databases">
        <title>Thioclava shenzhenensis sp. nov., a multidrug resistant bacteria-antagonizing species isolated from coastal seawater.</title>
        <authorList>
            <person name="Long M."/>
        </authorList>
    </citation>
    <scope>NUCLEOTIDE SEQUENCE [LARGE SCALE GENOMIC DNA]</scope>
    <source>
        <strain evidence="2 3">FTW29</strain>
        <plasmid evidence="2 3">unnamed2</plasmid>
    </source>
</reference>
<proteinExistence type="predicted"/>
<evidence type="ECO:0000313" key="2">
    <source>
        <dbReference type="EMBL" id="WRY35532.1"/>
    </source>
</evidence>
<geneLocation type="plasmid" evidence="2 3">
    <name>unnamed2</name>
</geneLocation>
<keyword evidence="2" id="KW-0614">Plasmid</keyword>
<evidence type="ECO:0000256" key="1">
    <source>
        <dbReference type="SAM" id="Phobius"/>
    </source>
</evidence>
<keyword evidence="3" id="KW-1185">Reference proteome</keyword>
<feature type="transmembrane region" description="Helical" evidence="1">
    <location>
        <begin position="173"/>
        <end position="199"/>
    </location>
</feature>
<name>A0ABZ1E5L3_9RHOB</name>
<accession>A0ABZ1E5L3</accession>
<keyword evidence="1" id="KW-1133">Transmembrane helix</keyword>
<organism evidence="2 3">
    <name type="scientific">Thioclava litoralis</name>
    <dbReference type="NCBI Taxonomy" id="3076557"/>
    <lineage>
        <taxon>Bacteria</taxon>
        <taxon>Pseudomonadati</taxon>
        <taxon>Pseudomonadota</taxon>
        <taxon>Alphaproteobacteria</taxon>
        <taxon>Rhodobacterales</taxon>
        <taxon>Paracoccaceae</taxon>
        <taxon>Thioclava</taxon>
    </lineage>
</organism>
<sequence>MIAFADWCQRIELNHYHWPSQWVLQQWRFKFISKCVETELGPVESGETPSLWFELAENIGFEAAEQVLHYIKEDRSDLLLNNKMAFNTPLRLKSGTARQYALLLKRAELAFGLDPQVERGLALARLIIGTPTVEDLQAARIVPAARNPQAMPPLENRAANDGSNQTSLKPTDLLIILLMLAVVCGTLYGIVAMVAKVILASIMA</sequence>
<keyword evidence="1" id="KW-0812">Transmembrane</keyword>
<gene>
    <name evidence="2" type="ORF">RPE78_16885</name>
</gene>
<dbReference type="Proteomes" id="UP001623290">
    <property type="component" value="Plasmid unnamed2"/>
</dbReference>
<dbReference type="EMBL" id="CP135445">
    <property type="protein sequence ID" value="WRY35532.1"/>
    <property type="molecule type" value="Genomic_DNA"/>
</dbReference>
<dbReference type="RefSeq" id="WP_330629256.1">
    <property type="nucleotide sequence ID" value="NZ_CP135445.1"/>
</dbReference>
<protein>
    <submittedName>
        <fullName evidence="2">Uncharacterized protein</fullName>
    </submittedName>
</protein>
<evidence type="ECO:0000313" key="3">
    <source>
        <dbReference type="Proteomes" id="UP001623290"/>
    </source>
</evidence>
<keyword evidence="1" id="KW-0472">Membrane</keyword>